<proteinExistence type="predicted"/>
<dbReference type="AlphaFoldDB" id="A0A4Y2IEL0"/>
<organism evidence="2 3">
    <name type="scientific">Araneus ventricosus</name>
    <name type="common">Orbweaver spider</name>
    <name type="synonym">Epeira ventricosa</name>
    <dbReference type="NCBI Taxonomy" id="182803"/>
    <lineage>
        <taxon>Eukaryota</taxon>
        <taxon>Metazoa</taxon>
        <taxon>Ecdysozoa</taxon>
        <taxon>Arthropoda</taxon>
        <taxon>Chelicerata</taxon>
        <taxon>Arachnida</taxon>
        <taxon>Araneae</taxon>
        <taxon>Araneomorphae</taxon>
        <taxon>Entelegynae</taxon>
        <taxon>Araneoidea</taxon>
        <taxon>Araneidae</taxon>
        <taxon>Araneus</taxon>
    </lineage>
</organism>
<accession>A0A4Y2IEL0</accession>
<name>A0A4Y2IEL0_ARAVE</name>
<sequence length="140" mass="16096">MQAPIQRQNVTALALDNVYTIKIISERFDNKRKYQLQFSKKQAELKRATKKAKRNSFRNTRSKITGPYGLPYKVVVKNKRTPAEILKQLGNPSSGNTKSFALKILQELYSPSQSPVSPPNCFPAIQEPRITKIKERQKEY</sequence>
<evidence type="ECO:0000313" key="2">
    <source>
        <dbReference type="EMBL" id="GBM76095.1"/>
    </source>
</evidence>
<keyword evidence="3" id="KW-1185">Reference proteome</keyword>
<protein>
    <submittedName>
        <fullName evidence="2">Uncharacterized protein</fullName>
    </submittedName>
</protein>
<dbReference type="Proteomes" id="UP000499080">
    <property type="component" value="Unassembled WGS sequence"/>
</dbReference>
<evidence type="ECO:0000256" key="1">
    <source>
        <dbReference type="SAM" id="MobiDB-lite"/>
    </source>
</evidence>
<gene>
    <name evidence="2" type="ORF">AVEN_148234_1</name>
</gene>
<dbReference type="EMBL" id="BGPR01002598">
    <property type="protein sequence ID" value="GBM76095.1"/>
    <property type="molecule type" value="Genomic_DNA"/>
</dbReference>
<evidence type="ECO:0000313" key="3">
    <source>
        <dbReference type="Proteomes" id="UP000499080"/>
    </source>
</evidence>
<reference evidence="2 3" key="1">
    <citation type="journal article" date="2019" name="Sci. Rep.">
        <title>Orb-weaving spider Araneus ventricosus genome elucidates the spidroin gene catalogue.</title>
        <authorList>
            <person name="Kono N."/>
            <person name="Nakamura H."/>
            <person name="Ohtoshi R."/>
            <person name="Moran D.A.P."/>
            <person name="Shinohara A."/>
            <person name="Yoshida Y."/>
            <person name="Fujiwara M."/>
            <person name="Mori M."/>
            <person name="Tomita M."/>
            <person name="Arakawa K."/>
        </authorList>
    </citation>
    <scope>NUCLEOTIDE SEQUENCE [LARGE SCALE GENOMIC DNA]</scope>
</reference>
<feature type="region of interest" description="Disordered" evidence="1">
    <location>
        <begin position="45"/>
        <end position="64"/>
    </location>
</feature>
<comment type="caution">
    <text evidence="2">The sequence shown here is derived from an EMBL/GenBank/DDBJ whole genome shotgun (WGS) entry which is preliminary data.</text>
</comment>